<dbReference type="EMBL" id="MHMH01000008">
    <property type="protein sequence ID" value="OGZ24578.1"/>
    <property type="molecule type" value="Genomic_DNA"/>
</dbReference>
<dbReference type="GO" id="GO:0009165">
    <property type="term" value="P:nucleotide biosynthetic process"/>
    <property type="evidence" value="ECO:0007669"/>
    <property type="project" value="UniProtKB-KW"/>
</dbReference>
<accession>A0A1G2EH48</accession>
<evidence type="ECO:0000256" key="3">
    <source>
        <dbReference type="ARBA" id="ARBA00022741"/>
    </source>
</evidence>
<dbReference type="Proteomes" id="UP000178647">
    <property type="component" value="Unassembled WGS sequence"/>
</dbReference>
<keyword evidence="3" id="KW-0547">Nucleotide-binding</keyword>
<gene>
    <name evidence="5" type="ORF">A2896_00490</name>
</gene>
<evidence type="ECO:0000256" key="1">
    <source>
        <dbReference type="ARBA" id="ARBA00022679"/>
    </source>
</evidence>
<protein>
    <recommendedName>
        <fullName evidence="7">Adenylate kinase</fullName>
    </recommendedName>
</protein>
<organism evidence="5 6">
    <name type="scientific">Candidatus Nealsonbacteria bacterium RIFCSPLOWO2_01_FULL_43_32</name>
    <dbReference type="NCBI Taxonomy" id="1801672"/>
    <lineage>
        <taxon>Bacteria</taxon>
        <taxon>Candidatus Nealsoniibacteriota</taxon>
    </lineage>
</organism>
<sequence>MAKIIFPVFKTKVKGLAKTFDLNNPKERGEYFKLKVGAEIKKLKAYFAEGHTFIAYLLGKKNSGKGTYAKMFAEAVDPSKIEHFSIGDMVRGIDQELKDKNKKKGLIEFLEKNYRGRFSNQKIIALLEKRSTAAPLLPTELILALVKREIAKKKKKTIFLDGFPRDMDQINFTLFFRDLVGYRDDPDVFVLINVPEKVIDERMKYRRVCPRCQTSRNLKLLPTSKISYDAKRKEFHLICDNPQCQGAKLVKKEGDEKGTKPIRARLLKDEELIQQAASLYGIPKVFLRNSIPQSLASTSVDDYEITPEYSYQWDGKKVQVKEKSWTVSDDEGIPSYSLLAAPVVVSLLKQMVKVLGL</sequence>
<dbReference type="InterPro" id="IPR033690">
    <property type="entry name" value="Adenylat_kinase_CS"/>
</dbReference>
<keyword evidence="4" id="KW-0418">Kinase</keyword>
<dbReference type="AlphaFoldDB" id="A0A1G2EH48"/>
<keyword evidence="2" id="KW-0545">Nucleotide biosynthesis</keyword>
<evidence type="ECO:0000313" key="6">
    <source>
        <dbReference type="Proteomes" id="UP000178647"/>
    </source>
</evidence>
<evidence type="ECO:0000313" key="5">
    <source>
        <dbReference type="EMBL" id="OGZ24578.1"/>
    </source>
</evidence>
<proteinExistence type="predicted"/>
<dbReference type="SUPFAM" id="SSF52540">
    <property type="entry name" value="P-loop containing nucleoside triphosphate hydrolases"/>
    <property type="match status" value="1"/>
</dbReference>
<dbReference type="Pfam" id="PF00406">
    <property type="entry name" value="ADK"/>
    <property type="match status" value="1"/>
</dbReference>
<keyword evidence="1" id="KW-0808">Transferase</keyword>
<dbReference type="GO" id="GO:0019205">
    <property type="term" value="F:nucleobase-containing compound kinase activity"/>
    <property type="evidence" value="ECO:0007669"/>
    <property type="project" value="InterPro"/>
</dbReference>
<dbReference type="PROSITE" id="PS00113">
    <property type="entry name" value="ADENYLATE_KINASE"/>
    <property type="match status" value="1"/>
</dbReference>
<dbReference type="PANTHER" id="PTHR23359">
    <property type="entry name" value="NUCLEOTIDE KINASE"/>
    <property type="match status" value="1"/>
</dbReference>
<dbReference type="STRING" id="1801672.A2896_00490"/>
<comment type="caution">
    <text evidence="5">The sequence shown here is derived from an EMBL/GenBank/DDBJ whole genome shotgun (WGS) entry which is preliminary data.</text>
</comment>
<dbReference type="GO" id="GO:0005524">
    <property type="term" value="F:ATP binding"/>
    <property type="evidence" value="ECO:0007669"/>
    <property type="project" value="InterPro"/>
</dbReference>
<dbReference type="InterPro" id="IPR000850">
    <property type="entry name" value="Adenylat/UMP-CMP_kin"/>
</dbReference>
<dbReference type="InterPro" id="IPR027417">
    <property type="entry name" value="P-loop_NTPase"/>
</dbReference>
<evidence type="ECO:0000256" key="4">
    <source>
        <dbReference type="ARBA" id="ARBA00022777"/>
    </source>
</evidence>
<reference evidence="5 6" key="1">
    <citation type="journal article" date="2016" name="Nat. Commun.">
        <title>Thousands of microbial genomes shed light on interconnected biogeochemical processes in an aquifer system.</title>
        <authorList>
            <person name="Anantharaman K."/>
            <person name="Brown C.T."/>
            <person name="Hug L.A."/>
            <person name="Sharon I."/>
            <person name="Castelle C.J."/>
            <person name="Probst A.J."/>
            <person name="Thomas B.C."/>
            <person name="Singh A."/>
            <person name="Wilkins M.J."/>
            <person name="Karaoz U."/>
            <person name="Brodie E.L."/>
            <person name="Williams K.H."/>
            <person name="Hubbard S.S."/>
            <person name="Banfield J.F."/>
        </authorList>
    </citation>
    <scope>NUCLEOTIDE SEQUENCE [LARGE SCALE GENOMIC DNA]</scope>
</reference>
<name>A0A1G2EH48_9BACT</name>
<evidence type="ECO:0008006" key="7">
    <source>
        <dbReference type="Google" id="ProtNLM"/>
    </source>
</evidence>
<evidence type="ECO:0000256" key="2">
    <source>
        <dbReference type="ARBA" id="ARBA00022727"/>
    </source>
</evidence>
<dbReference type="Gene3D" id="3.40.50.300">
    <property type="entry name" value="P-loop containing nucleotide triphosphate hydrolases"/>
    <property type="match status" value="1"/>
</dbReference>